<accession>A0A1I4LI51</accession>
<sequence>MIGGKLIQYQYDLKWYTFRISFTVNGIELPKVEKKERAVLSIEESIAFRENPKHKKHPLYAAFMLQLLTGIRRGEVLALRVKDIDYKNRLIHIRKNAVFLPKSGVVMQSPKTKASIRSIPMTEECKTILENHKQISNELKLFFCNEKGKPLNPRNYQRTFETIFAKDYEGITLHSLRRTFATTMCANGVDMSTTAKIMGHTDIRMIAEIYNQPQFDTLLTAMQKYETALKTPNATEEAPSEPQE</sequence>
<dbReference type="SUPFAM" id="SSF56349">
    <property type="entry name" value="DNA breaking-rejoining enzymes"/>
    <property type="match status" value="1"/>
</dbReference>
<dbReference type="InterPro" id="IPR013762">
    <property type="entry name" value="Integrase-like_cat_sf"/>
</dbReference>
<dbReference type="PANTHER" id="PTHR30349">
    <property type="entry name" value="PHAGE INTEGRASE-RELATED"/>
    <property type="match status" value="1"/>
</dbReference>
<organism evidence="5 6">
    <name type="scientific">Pelosinus propionicus DSM 13327</name>
    <dbReference type="NCBI Taxonomy" id="1123291"/>
    <lineage>
        <taxon>Bacteria</taxon>
        <taxon>Bacillati</taxon>
        <taxon>Bacillota</taxon>
        <taxon>Negativicutes</taxon>
        <taxon>Selenomonadales</taxon>
        <taxon>Sporomusaceae</taxon>
        <taxon>Pelosinus</taxon>
    </lineage>
</organism>
<dbReference type="PROSITE" id="PS51898">
    <property type="entry name" value="TYR_RECOMBINASE"/>
    <property type="match status" value="1"/>
</dbReference>
<dbReference type="OrthoDB" id="111144at2"/>
<proteinExistence type="inferred from homology"/>
<dbReference type="Gene3D" id="1.10.443.10">
    <property type="entry name" value="Intergrase catalytic core"/>
    <property type="match status" value="1"/>
</dbReference>
<dbReference type="PANTHER" id="PTHR30349:SF41">
    <property type="entry name" value="INTEGRASE_RECOMBINASE PROTEIN MJ0367-RELATED"/>
    <property type="match status" value="1"/>
</dbReference>
<keyword evidence="2" id="KW-0238">DNA-binding</keyword>
<dbReference type="RefSeq" id="WP_090938361.1">
    <property type="nucleotide sequence ID" value="NZ_FOTS01000025.1"/>
</dbReference>
<evidence type="ECO:0000256" key="2">
    <source>
        <dbReference type="ARBA" id="ARBA00023125"/>
    </source>
</evidence>
<dbReference type="InterPro" id="IPR002104">
    <property type="entry name" value="Integrase_catalytic"/>
</dbReference>
<keyword evidence="3" id="KW-0233">DNA recombination</keyword>
<name>A0A1I4LI51_9FIRM</name>
<evidence type="ECO:0000313" key="5">
    <source>
        <dbReference type="EMBL" id="SFL90685.1"/>
    </source>
</evidence>
<evidence type="ECO:0000313" key="6">
    <source>
        <dbReference type="Proteomes" id="UP000199520"/>
    </source>
</evidence>
<evidence type="ECO:0000259" key="4">
    <source>
        <dbReference type="PROSITE" id="PS51898"/>
    </source>
</evidence>
<dbReference type="InterPro" id="IPR011010">
    <property type="entry name" value="DNA_brk_join_enz"/>
</dbReference>
<evidence type="ECO:0000256" key="3">
    <source>
        <dbReference type="ARBA" id="ARBA00023172"/>
    </source>
</evidence>
<dbReference type="InterPro" id="IPR050090">
    <property type="entry name" value="Tyrosine_recombinase_XerCD"/>
</dbReference>
<comment type="similarity">
    <text evidence="1">Belongs to the 'phage' integrase family.</text>
</comment>
<keyword evidence="6" id="KW-1185">Reference proteome</keyword>
<dbReference type="AlphaFoldDB" id="A0A1I4LI51"/>
<dbReference type="Pfam" id="PF00589">
    <property type="entry name" value="Phage_integrase"/>
    <property type="match status" value="1"/>
</dbReference>
<protein>
    <submittedName>
        <fullName evidence="5">Phage integrase family protein</fullName>
    </submittedName>
</protein>
<dbReference type="GO" id="GO:0003677">
    <property type="term" value="F:DNA binding"/>
    <property type="evidence" value="ECO:0007669"/>
    <property type="project" value="UniProtKB-KW"/>
</dbReference>
<reference evidence="6" key="1">
    <citation type="submission" date="2016-10" db="EMBL/GenBank/DDBJ databases">
        <authorList>
            <person name="Varghese N."/>
            <person name="Submissions S."/>
        </authorList>
    </citation>
    <scope>NUCLEOTIDE SEQUENCE [LARGE SCALE GENOMIC DNA]</scope>
    <source>
        <strain evidence="6">DSM 13327</strain>
    </source>
</reference>
<dbReference type="STRING" id="1123291.SAMN04490355_10252"/>
<dbReference type="GO" id="GO:0015074">
    <property type="term" value="P:DNA integration"/>
    <property type="evidence" value="ECO:0007669"/>
    <property type="project" value="InterPro"/>
</dbReference>
<evidence type="ECO:0000256" key="1">
    <source>
        <dbReference type="ARBA" id="ARBA00008857"/>
    </source>
</evidence>
<dbReference type="EMBL" id="FOTS01000025">
    <property type="protein sequence ID" value="SFL90685.1"/>
    <property type="molecule type" value="Genomic_DNA"/>
</dbReference>
<dbReference type="CDD" id="cd01189">
    <property type="entry name" value="INT_ICEBs1_C_like"/>
    <property type="match status" value="1"/>
</dbReference>
<dbReference type="GO" id="GO:0006310">
    <property type="term" value="P:DNA recombination"/>
    <property type="evidence" value="ECO:0007669"/>
    <property type="project" value="UniProtKB-KW"/>
</dbReference>
<feature type="domain" description="Tyr recombinase" evidence="4">
    <location>
        <begin position="35"/>
        <end position="223"/>
    </location>
</feature>
<gene>
    <name evidence="5" type="ORF">SAMN04490355_10252</name>
</gene>
<dbReference type="Proteomes" id="UP000199520">
    <property type="component" value="Unassembled WGS sequence"/>
</dbReference>